<evidence type="ECO:0000256" key="4">
    <source>
        <dbReference type="ARBA" id="ARBA00023157"/>
    </source>
</evidence>
<feature type="domain" description="Sushi" evidence="7">
    <location>
        <begin position="159"/>
        <end position="219"/>
    </location>
</feature>
<keyword evidence="9" id="KW-1185">Reference proteome</keyword>
<name>A0A8C5TXX0_9PASS</name>
<dbReference type="InterPro" id="IPR051277">
    <property type="entry name" value="SEZ6_CSMD_C4BPB_Regulators"/>
</dbReference>
<keyword evidence="4 5" id="KW-1015">Disulfide bond</keyword>
<evidence type="ECO:0000313" key="8">
    <source>
        <dbReference type="Ensembl" id="ENSMCSP00000014013.1"/>
    </source>
</evidence>
<evidence type="ECO:0000256" key="2">
    <source>
        <dbReference type="ARBA" id="ARBA00022729"/>
    </source>
</evidence>
<dbReference type="FunFam" id="2.10.70.10:FF:000014">
    <property type="entry name" value="Membrane cofactor protein"/>
    <property type="match status" value="2"/>
</dbReference>
<dbReference type="Ensembl" id="ENSMCST00000014374.1">
    <property type="protein sequence ID" value="ENSMCSP00000014013.1"/>
    <property type="gene ID" value="ENSMCSG00000009828.1"/>
</dbReference>
<evidence type="ECO:0000256" key="5">
    <source>
        <dbReference type="PROSITE-ProRule" id="PRU00302"/>
    </source>
</evidence>
<keyword evidence="1 5" id="KW-0768">Sushi</keyword>
<dbReference type="InterPro" id="IPR035976">
    <property type="entry name" value="Sushi/SCR/CCP_sf"/>
</dbReference>
<accession>A0A8C5TXX0</accession>
<organism evidence="8 9">
    <name type="scientific">Malurus cyaneus samueli</name>
    <dbReference type="NCBI Taxonomy" id="2593467"/>
    <lineage>
        <taxon>Eukaryota</taxon>
        <taxon>Metazoa</taxon>
        <taxon>Chordata</taxon>
        <taxon>Craniata</taxon>
        <taxon>Vertebrata</taxon>
        <taxon>Euteleostomi</taxon>
        <taxon>Archelosauria</taxon>
        <taxon>Archosauria</taxon>
        <taxon>Dinosauria</taxon>
        <taxon>Saurischia</taxon>
        <taxon>Theropoda</taxon>
        <taxon>Coelurosauria</taxon>
        <taxon>Aves</taxon>
        <taxon>Neognathae</taxon>
        <taxon>Neoaves</taxon>
        <taxon>Telluraves</taxon>
        <taxon>Australaves</taxon>
        <taxon>Passeriformes</taxon>
        <taxon>Meliphagoidea</taxon>
        <taxon>Maluridae</taxon>
        <taxon>Malurus</taxon>
    </lineage>
</organism>
<feature type="chain" id="PRO_5034567896" description="Sushi domain-containing protein" evidence="6">
    <location>
        <begin position="36"/>
        <end position="254"/>
    </location>
</feature>
<evidence type="ECO:0000256" key="3">
    <source>
        <dbReference type="ARBA" id="ARBA00022737"/>
    </source>
</evidence>
<feature type="domain" description="Sushi" evidence="7">
    <location>
        <begin position="34"/>
        <end position="94"/>
    </location>
</feature>
<feature type="disulfide bond" evidence="5">
    <location>
        <begin position="190"/>
        <end position="217"/>
    </location>
</feature>
<keyword evidence="2 6" id="KW-0732">Signal</keyword>
<evidence type="ECO:0000259" key="7">
    <source>
        <dbReference type="PROSITE" id="PS50923"/>
    </source>
</evidence>
<dbReference type="PROSITE" id="PS50923">
    <property type="entry name" value="SUSHI"/>
    <property type="match status" value="3"/>
</dbReference>
<dbReference type="Gene3D" id="2.10.70.10">
    <property type="entry name" value="Complement Module, domain 1"/>
    <property type="match status" value="3"/>
</dbReference>
<keyword evidence="3" id="KW-0677">Repeat</keyword>
<sequence length="254" mass="27457">SPPSQLNTPNFPNLSLHHILTLFSVLLCPLSSVLQCPPPPNVDKAKHNSQHLDVFPAGIVVNYSCDPGYSLLGEESIICTDSGNWSLPLPQCAGGCGAPPNLSFAELTKESKTKLEFAVGDTVRYSCRPGHSRRPGMPQTLTCLQNHTWSEALEFCKTVECLQPPNITNGRLKGNTSGTFPSGATVSYTCNRGYSLVGNAFINCTVSGVWSQPLPQCKGGSVLHWHREDVAAPSLEVPKTSLDRAWSNLGQWKV</sequence>
<feature type="disulfide bond" evidence="5">
    <location>
        <begin position="36"/>
        <end position="79"/>
    </location>
</feature>
<proteinExistence type="predicted"/>
<comment type="caution">
    <text evidence="5">Lacks conserved residue(s) required for the propagation of feature annotation.</text>
</comment>
<feature type="disulfide bond" evidence="5">
    <location>
        <begin position="65"/>
        <end position="92"/>
    </location>
</feature>
<dbReference type="PANTHER" id="PTHR45656">
    <property type="entry name" value="PROTEIN CBR-CLEC-78"/>
    <property type="match status" value="1"/>
</dbReference>
<dbReference type="CDD" id="cd00033">
    <property type="entry name" value="CCP"/>
    <property type="match status" value="3"/>
</dbReference>
<dbReference type="SUPFAM" id="SSF57535">
    <property type="entry name" value="Complement control module/SCR domain"/>
    <property type="match status" value="3"/>
</dbReference>
<reference evidence="8" key="2">
    <citation type="submission" date="2025-09" db="UniProtKB">
        <authorList>
            <consortium name="Ensembl"/>
        </authorList>
    </citation>
    <scope>IDENTIFICATION</scope>
</reference>
<dbReference type="SMART" id="SM00032">
    <property type="entry name" value="CCP"/>
    <property type="match status" value="3"/>
</dbReference>
<feature type="domain" description="Sushi" evidence="7">
    <location>
        <begin position="95"/>
        <end position="158"/>
    </location>
</feature>
<evidence type="ECO:0000256" key="1">
    <source>
        <dbReference type="ARBA" id="ARBA00022659"/>
    </source>
</evidence>
<protein>
    <recommendedName>
        <fullName evidence="7">Sushi domain-containing protein</fullName>
    </recommendedName>
</protein>
<dbReference type="PANTHER" id="PTHR45656:SF15">
    <property type="entry name" value="SUSHI DOMAIN-CONTAINING PROTEIN"/>
    <property type="match status" value="1"/>
</dbReference>
<evidence type="ECO:0000256" key="6">
    <source>
        <dbReference type="SAM" id="SignalP"/>
    </source>
</evidence>
<reference evidence="8" key="1">
    <citation type="submission" date="2025-08" db="UniProtKB">
        <authorList>
            <consortium name="Ensembl"/>
        </authorList>
    </citation>
    <scope>IDENTIFICATION</scope>
</reference>
<feature type="signal peptide" evidence="6">
    <location>
        <begin position="1"/>
        <end position="35"/>
    </location>
</feature>
<dbReference type="Proteomes" id="UP000694560">
    <property type="component" value="Unplaced"/>
</dbReference>
<dbReference type="InterPro" id="IPR000436">
    <property type="entry name" value="Sushi_SCR_CCP_dom"/>
</dbReference>
<feature type="disulfide bond" evidence="5">
    <location>
        <begin position="161"/>
        <end position="204"/>
    </location>
</feature>
<dbReference type="Pfam" id="PF00084">
    <property type="entry name" value="Sushi"/>
    <property type="match status" value="3"/>
</dbReference>
<dbReference type="AlphaFoldDB" id="A0A8C5TXX0"/>
<evidence type="ECO:0000313" key="9">
    <source>
        <dbReference type="Proteomes" id="UP000694560"/>
    </source>
</evidence>